<dbReference type="Pfam" id="PF06475">
    <property type="entry name" value="Glycolipid_bind"/>
    <property type="match status" value="1"/>
</dbReference>
<dbReference type="RefSeq" id="WP_149849769.1">
    <property type="nucleotide sequence ID" value="NZ_VUOB01000022.1"/>
</dbReference>
<sequence length="214" mass="23491">MNVSDTTERVLSDGGTRSASTPSRRPRVLTWQGVDAPRLESVRLLLSDNRLRASGRLVAAAHEDAEAHSASFELSVNESRGVSRLLLRSTTAEFERQISLSRSEDGIWLVDSGKGAERTDFDGALDLDVQNTVLFNALPVHRLGLHHTAGEHDLPVVYVTLPDLSVRLLRQTYRTVSVGDQESVVNYTRGSVTEDITVDADGLVLDYPGLSRRV</sequence>
<reference evidence="2 3" key="2">
    <citation type="submission" date="2019-09" db="EMBL/GenBank/DDBJ databases">
        <authorList>
            <person name="Jin C."/>
        </authorList>
    </citation>
    <scope>NUCLEOTIDE SEQUENCE [LARGE SCALE GENOMIC DNA]</scope>
    <source>
        <strain evidence="2 3">AN110305</strain>
    </source>
</reference>
<feature type="compositionally biased region" description="Basic and acidic residues" evidence="1">
    <location>
        <begin position="1"/>
        <end position="11"/>
    </location>
</feature>
<accession>A0A5B2XFZ2</accession>
<reference evidence="2 3" key="1">
    <citation type="submission" date="2019-09" db="EMBL/GenBank/DDBJ databases">
        <title>Goodfellowia gen. nov., a new genus of the Pseudonocardineae related to Actinoalloteichus, containing Goodfellowia coeruleoviolacea gen. nov., comb. nov. gen. nov., comb. nov.</title>
        <authorList>
            <person name="Labeda D."/>
        </authorList>
    </citation>
    <scope>NUCLEOTIDE SEQUENCE [LARGE SCALE GENOMIC DNA]</scope>
    <source>
        <strain evidence="2 3">AN110305</strain>
    </source>
</reference>
<evidence type="ECO:0000256" key="1">
    <source>
        <dbReference type="SAM" id="MobiDB-lite"/>
    </source>
</evidence>
<dbReference type="OrthoDB" id="7347529at2"/>
<dbReference type="AlphaFoldDB" id="A0A5B2XFZ2"/>
<keyword evidence="3" id="KW-1185">Reference proteome</keyword>
<evidence type="ECO:0000313" key="2">
    <source>
        <dbReference type="EMBL" id="KAA2262186.1"/>
    </source>
</evidence>
<evidence type="ECO:0000313" key="3">
    <source>
        <dbReference type="Proteomes" id="UP000323454"/>
    </source>
</evidence>
<protein>
    <submittedName>
        <fullName evidence="2">Putative glycolipid-binding domain-containing protein</fullName>
    </submittedName>
</protein>
<dbReference type="InterPro" id="IPR009467">
    <property type="entry name" value="Glycolipid-bd_prot_put"/>
</dbReference>
<feature type="region of interest" description="Disordered" evidence="1">
    <location>
        <begin position="1"/>
        <end position="26"/>
    </location>
</feature>
<dbReference type="Proteomes" id="UP000323454">
    <property type="component" value="Unassembled WGS sequence"/>
</dbReference>
<dbReference type="EMBL" id="VUOB01000022">
    <property type="protein sequence ID" value="KAA2262186.1"/>
    <property type="molecule type" value="Genomic_DNA"/>
</dbReference>
<comment type="caution">
    <text evidence="2">The sequence shown here is derived from an EMBL/GenBank/DDBJ whole genome shotgun (WGS) entry which is preliminary data.</text>
</comment>
<organism evidence="2 3">
    <name type="scientific">Solihabitans fulvus</name>
    <dbReference type="NCBI Taxonomy" id="1892852"/>
    <lineage>
        <taxon>Bacteria</taxon>
        <taxon>Bacillati</taxon>
        <taxon>Actinomycetota</taxon>
        <taxon>Actinomycetes</taxon>
        <taxon>Pseudonocardiales</taxon>
        <taxon>Pseudonocardiaceae</taxon>
        <taxon>Solihabitans</taxon>
    </lineage>
</organism>
<dbReference type="SUPFAM" id="SSF159275">
    <property type="entry name" value="PA1994-like"/>
    <property type="match status" value="1"/>
</dbReference>
<proteinExistence type="predicted"/>
<name>A0A5B2XFZ2_9PSEU</name>
<gene>
    <name evidence="2" type="ORF">F0L68_12880</name>
</gene>